<dbReference type="EMBL" id="CAJVAS010000039">
    <property type="protein sequence ID" value="CAG7647868.1"/>
    <property type="molecule type" value="Genomic_DNA"/>
</dbReference>
<dbReference type="AlphaFoldDB" id="A0A916NYN9"/>
<evidence type="ECO:0000313" key="4">
    <source>
        <dbReference type="EMBL" id="CAG7647868.1"/>
    </source>
</evidence>
<dbReference type="PROSITE" id="PS51462">
    <property type="entry name" value="NUDIX"/>
    <property type="match status" value="1"/>
</dbReference>
<keyword evidence="5" id="KW-1185">Reference proteome</keyword>
<dbReference type="GO" id="GO:0016787">
    <property type="term" value="F:hydrolase activity"/>
    <property type="evidence" value="ECO:0007669"/>
    <property type="project" value="UniProtKB-KW"/>
</dbReference>
<name>A0A916NYN9_9BACL</name>
<evidence type="ECO:0000313" key="5">
    <source>
        <dbReference type="Proteomes" id="UP000693672"/>
    </source>
</evidence>
<keyword evidence="2 4" id="KW-0378">Hydrolase</keyword>
<protein>
    <submittedName>
        <fullName evidence="4">NADH pyrophosphatase</fullName>
        <ecNumber evidence="4">3.6.1.22</ecNumber>
    </submittedName>
</protein>
<comment type="caution">
    <text evidence="4">The sequence shown here is derived from an EMBL/GenBank/DDBJ whole genome shotgun (WGS) entry which is preliminary data.</text>
</comment>
<reference evidence="4" key="1">
    <citation type="submission" date="2021-06" db="EMBL/GenBank/DDBJ databases">
        <authorList>
            <person name="Criscuolo A."/>
        </authorList>
    </citation>
    <scope>NUCLEOTIDE SEQUENCE</scope>
    <source>
        <strain evidence="4">CIP111600</strain>
    </source>
</reference>
<sequence length="148" mass="16120">MSGLLQVRVTGVVVENDHILLVKQQVAGGRGWSLPGGRVEPGETLEEAVIREMEEETGIAVNVGKLLYVCDKPDAVPPLVHITFLLEKVGGELRLPSNEFDRNPIRAVAMVPVDQLEAHGFSATFRRLVQEGFPQAGSYQGLKHNIGL</sequence>
<dbReference type="Proteomes" id="UP000693672">
    <property type="component" value="Unassembled WGS sequence"/>
</dbReference>
<organism evidence="4 5">
    <name type="scientific">Paenibacillus solanacearum</name>
    <dbReference type="NCBI Taxonomy" id="2048548"/>
    <lineage>
        <taxon>Bacteria</taxon>
        <taxon>Bacillati</taxon>
        <taxon>Bacillota</taxon>
        <taxon>Bacilli</taxon>
        <taxon>Bacillales</taxon>
        <taxon>Paenibacillaceae</taxon>
        <taxon>Paenibacillus</taxon>
    </lineage>
</organism>
<comment type="cofactor">
    <cofactor evidence="1">
        <name>Mg(2+)</name>
        <dbReference type="ChEBI" id="CHEBI:18420"/>
    </cofactor>
</comment>
<dbReference type="InterPro" id="IPR000086">
    <property type="entry name" value="NUDIX_hydrolase_dom"/>
</dbReference>
<proteinExistence type="predicted"/>
<dbReference type="PANTHER" id="PTHR43046:SF2">
    <property type="entry name" value="8-OXO-DGTP DIPHOSPHATASE-RELATED"/>
    <property type="match status" value="1"/>
</dbReference>
<dbReference type="PROSITE" id="PS00893">
    <property type="entry name" value="NUDIX_BOX"/>
    <property type="match status" value="1"/>
</dbReference>
<dbReference type="RefSeq" id="WP_218095191.1">
    <property type="nucleotide sequence ID" value="NZ_CAJVAS010000039.1"/>
</dbReference>
<evidence type="ECO:0000259" key="3">
    <source>
        <dbReference type="PROSITE" id="PS51462"/>
    </source>
</evidence>
<dbReference type="InterPro" id="IPR020084">
    <property type="entry name" value="NUDIX_hydrolase_CS"/>
</dbReference>
<evidence type="ECO:0000256" key="1">
    <source>
        <dbReference type="ARBA" id="ARBA00001946"/>
    </source>
</evidence>
<dbReference type="PANTHER" id="PTHR43046">
    <property type="entry name" value="GDP-MANNOSE MANNOSYL HYDROLASE"/>
    <property type="match status" value="1"/>
</dbReference>
<dbReference type="Pfam" id="PF00293">
    <property type="entry name" value="NUDIX"/>
    <property type="match status" value="1"/>
</dbReference>
<accession>A0A916NYN9</accession>
<evidence type="ECO:0000256" key="2">
    <source>
        <dbReference type="ARBA" id="ARBA00022801"/>
    </source>
</evidence>
<feature type="domain" description="Nudix hydrolase" evidence="3">
    <location>
        <begin position="1"/>
        <end position="135"/>
    </location>
</feature>
<dbReference type="EC" id="3.6.1.22" evidence="4"/>
<gene>
    <name evidence="4" type="primary">nudC_4</name>
    <name evidence="4" type="ORF">PAESOLCIP111_05479</name>
</gene>